<evidence type="ECO:0000313" key="11">
    <source>
        <dbReference type="Proteomes" id="UP000193244"/>
    </source>
</evidence>
<evidence type="ECO:0000256" key="1">
    <source>
        <dbReference type="ARBA" id="ARBA00004651"/>
    </source>
</evidence>
<keyword evidence="5 8" id="KW-1133">Transmembrane helix</keyword>
<gene>
    <name evidence="10" type="ORF">SAMN06296010_3044</name>
</gene>
<dbReference type="CDD" id="cd00060">
    <property type="entry name" value="FHA"/>
    <property type="match status" value="1"/>
</dbReference>
<dbReference type="GO" id="GO:0005886">
    <property type="term" value="C:plasma membrane"/>
    <property type="evidence" value="ECO:0007669"/>
    <property type="project" value="UniProtKB-SubCell"/>
</dbReference>
<feature type="transmembrane region" description="Helical" evidence="8">
    <location>
        <begin position="170"/>
        <end position="193"/>
    </location>
</feature>
<reference evidence="11" key="1">
    <citation type="submission" date="2017-04" db="EMBL/GenBank/DDBJ databases">
        <authorList>
            <person name="Varghese N."/>
            <person name="Submissions S."/>
        </authorList>
    </citation>
    <scope>NUCLEOTIDE SEQUENCE [LARGE SCALE GENOMIC DNA]</scope>
    <source>
        <strain evidence="11">VKM Ac-2510</strain>
    </source>
</reference>
<keyword evidence="2" id="KW-1003">Cell membrane</keyword>
<evidence type="ECO:0000256" key="2">
    <source>
        <dbReference type="ARBA" id="ARBA00022475"/>
    </source>
</evidence>
<dbReference type="InterPro" id="IPR008984">
    <property type="entry name" value="SMAD_FHA_dom_sf"/>
</dbReference>
<feature type="domain" description="FHA" evidence="9">
    <location>
        <begin position="401"/>
        <end position="455"/>
    </location>
</feature>
<dbReference type="Gene3D" id="2.60.200.20">
    <property type="match status" value="1"/>
</dbReference>
<dbReference type="InterPro" id="IPR000253">
    <property type="entry name" value="FHA_dom"/>
</dbReference>
<dbReference type="Proteomes" id="UP000193244">
    <property type="component" value="Unassembled WGS sequence"/>
</dbReference>
<comment type="subcellular location">
    <subcellularLocation>
        <location evidence="1">Cell membrane</location>
        <topology evidence="1">Multi-pass membrane protein</topology>
    </subcellularLocation>
</comment>
<organism evidence="10 11">
    <name type="scientific">Agreia pratensis</name>
    <dbReference type="NCBI Taxonomy" id="150121"/>
    <lineage>
        <taxon>Bacteria</taxon>
        <taxon>Bacillati</taxon>
        <taxon>Actinomycetota</taxon>
        <taxon>Actinomycetes</taxon>
        <taxon>Micrococcales</taxon>
        <taxon>Microbacteriaceae</taxon>
        <taxon>Agreia</taxon>
    </lineage>
</organism>
<evidence type="ECO:0000256" key="8">
    <source>
        <dbReference type="SAM" id="Phobius"/>
    </source>
</evidence>
<keyword evidence="11" id="KW-1185">Reference proteome</keyword>
<sequence length="492" mass="50547">MTNPVQQQAAGQSMPCVRCGSPVPRSSQFCLACGTPTSTRSQAVAFGGPEVPVQAAWQPTPVNAPILLSSIVPANYGRRVVSFLIDGAFSGVLTSIIALPILWIVASSVAPGSTLELAGLPSALITLASGLYPLAMLVLQAFTGFSLGMRIMGLRIVKVEALIRPGLGRMLLRGVIVGASNIVVGVGPLLVYLSPLWDPTKRLRGWHDRMSGTWVIDVKKGPNPLAPNAGEIIDDVPTVQKSRRPSAAPGAPVSPAPVPQAPVVEPIATAPDAYSYAPPSVPAAPSPAAQTPAAPFATPAPSFAAPVNPDVPSYPFASASVAPEAPPAVAAPSAAPAVPAVPAAPAAPIEAIPSFDPLPPFGGEDLDGTKLSNSLPAQALPSGTVTLLFDTGESYVIAGHGVLGRDPVSPYGAPEDQLVEVAGDTRSISKTHLEFEVQAGSIWVTDRRSTNGSAIVRADGVESPITPGQRMTLRSGDRVRIGTRVFTLTVAP</sequence>
<keyword evidence="4 8" id="KW-0812">Transmembrane</keyword>
<accession>A0A1X7KW63</accession>
<dbReference type="PROSITE" id="PS50006">
    <property type="entry name" value="FHA_DOMAIN"/>
    <property type="match status" value="1"/>
</dbReference>
<dbReference type="SUPFAM" id="SSF49879">
    <property type="entry name" value="SMAD/FHA domain"/>
    <property type="match status" value="1"/>
</dbReference>
<dbReference type="PANTHER" id="PTHR36115">
    <property type="entry name" value="PROLINE-RICH ANTIGEN HOMOLOG-RELATED"/>
    <property type="match status" value="1"/>
</dbReference>
<evidence type="ECO:0000259" key="9">
    <source>
        <dbReference type="PROSITE" id="PS50006"/>
    </source>
</evidence>
<feature type="transmembrane region" description="Helical" evidence="8">
    <location>
        <begin position="125"/>
        <end position="149"/>
    </location>
</feature>
<feature type="region of interest" description="Disordered" evidence="7">
    <location>
        <begin position="227"/>
        <end position="259"/>
    </location>
</feature>
<dbReference type="InterPro" id="IPR051791">
    <property type="entry name" value="Pra-immunoreactive"/>
</dbReference>
<protein>
    <submittedName>
        <fullName evidence="10">Uncharacterized membrane protein YckC, RDD family</fullName>
    </submittedName>
</protein>
<dbReference type="InterPro" id="IPR010432">
    <property type="entry name" value="RDD"/>
</dbReference>
<dbReference type="Pfam" id="PF06271">
    <property type="entry name" value="RDD"/>
    <property type="match status" value="1"/>
</dbReference>
<evidence type="ECO:0000256" key="6">
    <source>
        <dbReference type="ARBA" id="ARBA00023136"/>
    </source>
</evidence>
<feature type="transmembrane region" description="Helical" evidence="8">
    <location>
        <begin position="83"/>
        <end position="105"/>
    </location>
</feature>
<name>A0A1X7KW63_9MICO</name>
<evidence type="ECO:0000313" key="10">
    <source>
        <dbReference type="EMBL" id="SMG45774.1"/>
    </source>
</evidence>
<dbReference type="Pfam" id="PF00498">
    <property type="entry name" value="FHA"/>
    <property type="match status" value="1"/>
</dbReference>
<dbReference type="AlphaFoldDB" id="A0A1X7KW63"/>
<evidence type="ECO:0000256" key="7">
    <source>
        <dbReference type="SAM" id="MobiDB-lite"/>
    </source>
</evidence>
<keyword evidence="6 8" id="KW-0472">Membrane</keyword>
<evidence type="ECO:0000256" key="3">
    <source>
        <dbReference type="ARBA" id="ARBA00022553"/>
    </source>
</evidence>
<dbReference type="STRING" id="150121.SAMN06296010_3044"/>
<dbReference type="PANTHER" id="PTHR36115:SF4">
    <property type="entry name" value="MEMBRANE PROTEIN"/>
    <property type="match status" value="1"/>
</dbReference>
<dbReference type="RefSeq" id="WP_176223379.1">
    <property type="nucleotide sequence ID" value="NZ_FXAY01000005.1"/>
</dbReference>
<proteinExistence type="predicted"/>
<dbReference type="EMBL" id="FXAY01000005">
    <property type="protein sequence ID" value="SMG45774.1"/>
    <property type="molecule type" value="Genomic_DNA"/>
</dbReference>
<evidence type="ECO:0000256" key="4">
    <source>
        <dbReference type="ARBA" id="ARBA00022692"/>
    </source>
</evidence>
<evidence type="ECO:0000256" key="5">
    <source>
        <dbReference type="ARBA" id="ARBA00022989"/>
    </source>
</evidence>
<keyword evidence="3" id="KW-0597">Phosphoprotein</keyword>